<dbReference type="Proteomes" id="UP000250642">
    <property type="component" value="Unassembled WGS sequence"/>
</dbReference>
<sequence length="129" mass="14846">MSYDLMVFDPAKAPVDKASFMRWYGEQTKWAEDHSYSDIKVSSEQLQCFYEEFILTFPSMNVDDDVFEAMEEAGTDNRLTEYSLGKEVIYAAFAWSVAEEAYKMMSELARKHKVGFFDVSGSDGEIIRP</sequence>
<evidence type="ECO:0000313" key="2">
    <source>
        <dbReference type="Proteomes" id="UP000250642"/>
    </source>
</evidence>
<reference evidence="1 2" key="1">
    <citation type="submission" date="2018-04" db="EMBL/GenBank/DDBJ databases">
        <title>Paenibacillus taichungensis Genome sequencing and assembly.</title>
        <authorList>
            <person name="Xu J."/>
            <person name="Rensing C."/>
            <person name="Mazhar H.S."/>
        </authorList>
    </citation>
    <scope>NUCLEOTIDE SEQUENCE [LARGE SCALE GENOMIC DNA]</scope>
    <source>
        <strain evidence="1 2">NC1</strain>
    </source>
</reference>
<name>A0A329QHY6_9BACL</name>
<dbReference type="EMBL" id="QEVW01000016">
    <property type="protein sequence ID" value="RAW11983.1"/>
    <property type="molecule type" value="Genomic_DNA"/>
</dbReference>
<proteinExistence type="predicted"/>
<dbReference type="AlphaFoldDB" id="A0A329QHY6"/>
<comment type="caution">
    <text evidence="1">The sequence shown here is derived from an EMBL/GenBank/DDBJ whole genome shotgun (WGS) entry which is preliminary data.</text>
</comment>
<dbReference type="RefSeq" id="WP_113055358.1">
    <property type="nucleotide sequence ID" value="NZ_QEVW01000016.1"/>
</dbReference>
<gene>
    <name evidence="1" type="ORF">DC345_24020</name>
</gene>
<organism evidence="1 2">
    <name type="scientific">Paenibacillus taichungensis</name>
    <dbReference type="NCBI Taxonomy" id="484184"/>
    <lineage>
        <taxon>Bacteria</taxon>
        <taxon>Bacillati</taxon>
        <taxon>Bacillota</taxon>
        <taxon>Bacilli</taxon>
        <taxon>Bacillales</taxon>
        <taxon>Paenibacillaceae</taxon>
        <taxon>Paenibacillus</taxon>
    </lineage>
</organism>
<protein>
    <submittedName>
        <fullName evidence="1">Uncharacterized protein</fullName>
    </submittedName>
</protein>
<accession>A0A329QHY6</accession>
<evidence type="ECO:0000313" key="1">
    <source>
        <dbReference type="EMBL" id="RAW11983.1"/>
    </source>
</evidence>